<organism evidence="1 2">
    <name type="scientific">Alistipes hominis</name>
    <dbReference type="NCBI Taxonomy" id="2763015"/>
    <lineage>
        <taxon>Bacteria</taxon>
        <taxon>Pseudomonadati</taxon>
        <taxon>Bacteroidota</taxon>
        <taxon>Bacteroidia</taxon>
        <taxon>Bacteroidales</taxon>
        <taxon>Rikenellaceae</taxon>
        <taxon>Alistipes</taxon>
    </lineage>
</organism>
<protein>
    <submittedName>
        <fullName evidence="1">DUF4861 domain-containing protein</fullName>
    </submittedName>
</protein>
<name>A0ABR7CPW6_9BACT</name>
<dbReference type="EMBL" id="JACOOK010000005">
    <property type="protein sequence ID" value="MBC5617250.1"/>
    <property type="molecule type" value="Genomic_DNA"/>
</dbReference>
<sequence>MKLILLAVASCALTWASCTRELVVEVTNPTGLERIYETVEIPWAKVESALPGVAPQEVVVLTPDGDTLPCQAVTLGEETPQSLIFQISLIGDASEKYQIRKGRPAPPTPQVFGRLVPERMDDFAWENNLIGFRMYGPALQATGEISNGIDIWQKRTRDLVVDKWYKNGDYHTDHGEGLDCYKVGRTLGAGAMAPYLNDTVWLGNNFVESRILDNGPIRITFELTYAPYRVGDRPVTEKRIISLDANTRFNRVTEIYDRSMEAAAGIVLRDGGERMQDGHCIAYWEPAAGNDGNTGIGVVFPEGIAQSVENCGHLLALTSVKANEPFTYYTGAGWSKAGTEDAKAWFEEVKNESARLAAPLVVDIR</sequence>
<proteinExistence type="predicted"/>
<dbReference type="Pfam" id="PF16153">
    <property type="entry name" value="DUF4861"/>
    <property type="match status" value="1"/>
</dbReference>
<keyword evidence="2" id="KW-1185">Reference proteome</keyword>
<dbReference type="InterPro" id="IPR032342">
    <property type="entry name" value="DUF4861"/>
</dbReference>
<comment type="caution">
    <text evidence="1">The sequence shown here is derived from an EMBL/GenBank/DDBJ whole genome shotgun (WGS) entry which is preliminary data.</text>
</comment>
<accession>A0ABR7CPW6</accession>
<evidence type="ECO:0000313" key="1">
    <source>
        <dbReference type="EMBL" id="MBC5617250.1"/>
    </source>
</evidence>
<gene>
    <name evidence="1" type="ORF">H8S08_09520</name>
</gene>
<dbReference type="Proteomes" id="UP000636891">
    <property type="component" value="Unassembled WGS sequence"/>
</dbReference>
<evidence type="ECO:0000313" key="2">
    <source>
        <dbReference type="Proteomes" id="UP000636891"/>
    </source>
</evidence>
<dbReference type="PROSITE" id="PS51257">
    <property type="entry name" value="PROKAR_LIPOPROTEIN"/>
    <property type="match status" value="1"/>
</dbReference>
<dbReference type="RefSeq" id="WP_172970814.1">
    <property type="nucleotide sequence ID" value="NZ_JACOOK010000005.1"/>
</dbReference>
<reference evidence="1 2" key="1">
    <citation type="submission" date="2020-08" db="EMBL/GenBank/DDBJ databases">
        <title>Genome public.</title>
        <authorList>
            <person name="Liu C."/>
            <person name="Sun Q."/>
        </authorList>
    </citation>
    <scope>NUCLEOTIDE SEQUENCE [LARGE SCALE GENOMIC DNA]</scope>
    <source>
        <strain evidence="1 2">New-7</strain>
    </source>
</reference>